<keyword evidence="4 11" id="KW-0812">Transmembrane</keyword>
<dbReference type="InterPro" id="IPR003691">
    <property type="entry name" value="FluC"/>
</dbReference>
<comment type="similarity">
    <text evidence="9 11">Belongs to the fluoride channel Fluc/FEX (TC 1.A.43) family.</text>
</comment>
<dbReference type="PANTHER" id="PTHR28259">
    <property type="entry name" value="FLUORIDE EXPORT PROTEIN 1-RELATED"/>
    <property type="match status" value="1"/>
</dbReference>
<keyword evidence="3" id="KW-0997">Cell inner membrane</keyword>
<dbReference type="GO" id="GO:0140114">
    <property type="term" value="P:cellular detoxification of fluoride"/>
    <property type="evidence" value="ECO:0007669"/>
    <property type="project" value="UniProtKB-UniRule"/>
</dbReference>
<sequence>MFDNKYRIKTLAKTLLYIFLGGGFGSISRYLVAKFSINTFGTGYSVGTLLANILASLILGFVAVKTFESEQIWKPMIAVGFCGGFSTYSTFSLELYNHLQNAEYGFVLMHIGLNLILCLVAIGLGMMLGR</sequence>
<keyword evidence="11" id="KW-0813">Transport</keyword>
<dbReference type="Pfam" id="PF02537">
    <property type="entry name" value="CRCB"/>
    <property type="match status" value="1"/>
</dbReference>
<dbReference type="OrthoDB" id="9815830at2"/>
<protein>
    <recommendedName>
        <fullName evidence="11">Fluoride-specific ion channel FluC</fullName>
    </recommendedName>
</protein>
<keyword evidence="7 11" id="KW-0472">Membrane</keyword>
<comment type="activity regulation">
    <text evidence="11">Na(+) is not transported, but it plays an essential structural role and its presence is essential for fluoride channel function.</text>
</comment>
<evidence type="ECO:0000256" key="4">
    <source>
        <dbReference type="ARBA" id="ARBA00022692"/>
    </source>
</evidence>
<accession>A0A2Z4GEJ7</accession>
<evidence type="ECO:0000256" key="2">
    <source>
        <dbReference type="ARBA" id="ARBA00022475"/>
    </source>
</evidence>
<keyword evidence="8 11" id="KW-0407">Ion channel</keyword>
<feature type="binding site" evidence="11">
    <location>
        <position position="86"/>
    </location>
    <ligand>
        <name>Na(+)</name>
        <dbReference type="ChEBI" id="CHEBI:29101"/>
        <note>structural</note>
    </ligand>
</feature>
<proteinExistence type="inferred from homology"/>
<evidence type="ECO:0000256" key="3">
    <source>
        <dbReference type="ARBA" id="ARBA00022519"/>
    </source>
</evidence>
<organism evidence="12 13">
    <name type="scientific">Arcticibacterium luteifluviistationis</name>
    <dbReference type="NCBI Taxonomy" id="1784714"/>
    <lineage>
        <taxon>Bacteria</taxon>
        <taxon>Pseudomonadati</taxon>
        <taxon>Bacteroidota</taxon>
        <taxon>Cytophagia</taxon>
        <taxon>Cytophagales</taxon>
        <taxon>Leadbetterellaceae</taxon>
        <taxon>Arcticibacterium</taxon>
    </lineage>
</organism>
<evidence type="ECO:0000256" key="11">
    <source>
        <dbReference type="HAMAP-Rule" id="MF_00454"/>
    </source>
</evidence>
<evidence type="ECO:0000256" key="1">
    <source>
        <dbReference type="ARBA" id="ARBA00004651"/>
    </source>
</evidence>
<evidence type="ECO:0000256" key="7">
    <source>
        <dbReference type="ARBA" id="ARBA00023136"/>
    </source>
</evidence>
<dbReference type="Proteomes" id="UP000249873">
    <property type="component" value="Chromosome"/>
</dbReference>
<feature type="transmembrane region" description="Helical" evidence="11">
    <location>
        <begin position="44"/>
        <end position="64"/>
    </location>
</feature>
<dbReference type="GO" id="GO:0062054">
    <property type="term" value="F:fluoride channel activity"/>
    <property type="evidence" value="ECO:0007669"/>
    <property type="project" value="UniProtKB-UniRule"/>
</dbReference>
<dbReference type="HAMAP" id="MF_00454">
    <property type="entry name" value="FluC"/>
    <property type="match status" value="1"/>
</dbReference>
<evidence type="ECO:0000313" key="12">
    <source>
        <dbReference type="EMBL" id="AWV99600.1"/>
    </source>
</evidence>
<feature type="transmembrane region" description="Helical" evidence="11">
    <location>
        <begin position="12"/>
        <end position="32"/>
    </location>
</feature>
<evidence type="ECO:0000256" key="6">
    <source>
        <dbReference type="ARBA" id="ARBA00023065"/>
    </source>
</evidence>
<evidence type="ECO:0000256" key="8">
    <source>
        <dbReference type="ARBA" id="ARBA00023303"/>
    </source>
</evidence>
<keyword evidence="13" id="KW-1185">Reference proteome</keyword>
<dbReference type="GO" id="GO:0005886">
    <property type="term" value="C:plasma membrane"/>
    <property type="evidence" value="ECO:0007669"/>
    <property type="project" value="UniProtKB-SubCell"/>
</dbReference>
<comment type="subcellular location">
    <subcellularLocation>
        <location evidence="1 11">Cell membrane</location>
        <topology evidence="1 11">Multi-pass membrane protein</topology>
    </subcellularLocation>
</comment>
<feature type="transmembrane region" description="Helical" evidence="11">
    <location>
        <begin position="76"/>
        <end position="93"/>
    </location>
</feature>
<keyword evidence="11" id="KW-0915">Sodium</keyword>
<feature type="transmembrane region" description="Helical" evidence="11">
    <location>
        <begin position="105"/>
        <end position="128"/>
    </location>
</feature>
<name>A0A2Z4GEJ7_9BACT</name>
<gene>
    <name evidence="11" type="primary">fluC</name>
    <name evidence="11" type="synonym">crcB</name>
    <name evidence="12" type="ORF">DJ013_16050</name>
</gene>
<dbReference type="PANTHER" id="PTHR28259:SF1">
    <property type="entry name" value="FLUORIDE EXPORT PROTEIN 1-RELATED"/>
    <property type="match status" value="1"/>
</dbReference>
<dbReference type="EMBL" id="CP029480">
    <property type="protein sequence ID" value="AWV99600.1"/>
    <property type="molecule type" value="Genomic_DNA"/>
</dbReference>
<evidence type="ECO:0000313" key="13">
    <source>
        <dbReference type="Proteomes" id="UP000249873"/>
    </source>
</evidence>
<comment type="function">
    <text evidence="11">Fluoride-specific ion channel. Important for reducing fluoride concentration in the cell, thus reducing its toxicity.</text>
</comment>
<evidence type="ECO:0000256" key="9">
    <source>
        <dbReference type="ARBA" id="ARBA00035120"/>
    </source>
</evidence>
<feature type="binding site" evidence="11">
    <location>
        <position position="83"/>
    </location>
    <ligand>
        <name>Na(+)</name>
        <dbReference type="ChEBI" id="CHEBI:29101"/>
        <note>structural</note>
    </ligand>
</feature>
<dbReference type="GO" id="GO:0046872">
    <property type="term" value="F:metal ion binding"/>
    <property type="evidence" value="ECO:0007669"/>
    <property type="project" value="UniProtKB-KW"/>
</dbReference>
<keyword evidence="6 11" id="KW-0406">Ion transport</keyword>
<keyword evidence="2 11" id="KW-1003">Cell membrane</keyword>
<dbReference type="KEGG" id="als:DJ013_16050"/>
<keyword evidence="5 11" id="KW-1133">Transmembrane helix</keyword>
<comment type="catalytic activity">
    <reaction evidence="10">
        <text>fluoride(in) = fluoride(out)</text>
        <dbReference type="Rhea" id="RHEA:76159"/>
        <dbReference type="ChEBI" id="CHEBI:17051"/>
    </reaction>
    <physiologicalReaction direction="left-to-right" evidence="10">
        <dbReference type="Rhea" id="RHEA:76160"/>
    </physiologicalReaction>
</comment>
<dbReference type="AlphaFoldDB" id="A0A2Z4GEJ7"/>
<evidence type="ECO:0000256" key="5">
    <source>
        <dbReference type="ARBA" id="ARBA00022989"/>
    </source>
</evidence>
<keyword evidence="11" id="KW-0479">Metal-binding</keyword>
<evidence type="ECO:0000256" key="10">
    <source>
        <dbReference type="ARBA" id="ARBA00035585"/>
    </source>
</evidence>
<reference evidence="12 13" key="1">
    <citation type="submission" date="2018-05" db="EMBL/GenBank/DDBJ databases">
        <title>Complete genome sequence of Arcticibacterium luteifluviistationis SM1504T, a cytophagaceae bacterium isolated from Arctic surface seawater.</title>
        <authorList>
            <person name="Li Y."/>
            <person name="Qin Q.-L."/>
        </authorList>
    </citation>
    <scope>NUCLEOTIDE SEQUENCE [LARGE SCALE GENOMIC DNA]</scope>
    <source>
        <strain evidence="12 13">SM1504</strain>
    </source>
</reference>